<gene>
    <name evidence="1" type="ORF">TNIN_187371</name>
</gene>
<dbReference type="AlphaFoldDB" id="A0A8X6IG55"/>
<reference evidence="1" key="1">
    <citation type="submission" date="2020-08" db="EMBL/GenBank/DDBJ databases">
        <title>Multicomponent nature underlies the extraordinary mechanical properties of spider dragline silk.</title>
        <authorList>
            <person name="Kono N."/>
            <person name="Nakamura H."/>
            <person name="Mori M."/>
            <person name="Yoshida Y."/>
            <person name="Ohtoshi R."/>
            <person name="Malay A.D."/>
            <person name="Moran D.A.P."/>
            <person name="Tomita M."/>
            <person name="Numata K."/>
            <person name="Arakawa K."/>
        </authorList>
    </citation>
    <scope>NUCLEOTIDE SEQUENCE</scope>
</reference>
<comment type="caution">
    <text evidence="1">The sequence shown here is derived from an EMBL/GenBank/DDBJ whole genome shotgun (WGS) entry which is preliminary data.</text>
</comment>
<proteinExistence type="predicted"/>
<protein>
    <submittedName>
        <fullName evidence="1">Uncharacterized protein</fullName>
    </submittedName>
</protein>
<keyword evidence="2" id="KW-1185">Reference proteome</keyword>
<name>A0A8X6IG55_9ARAC</name>
<dbReference type="EMBL" id="BMAV01025483">
    <property type="protein sequence ID" value="GFS41823.1"/>
    <property type="molecule type" value="Genomic_DNA"/>
</dbReference>
<organism evidence="1 2">
    <name type="scientific">Trichonephila inaurata madagascariensis</name>
    <dbReference type="NCBI Taxonomy" id="2747483"/>
    <lineage>
        <taxon>Eukaryota</taxon>
        <taxon>Metazoa</taxon>
        <taxon>Ecdysozoa</taxon>
        <taxon>Arthropoda</taxon>
        <taxon>Chelicerata</taxon>
        <taxon>Arachnida</taxon>
        <taxon>Araneae</taxon>
        <taxon>Araneomorphae</taxon>
        <taxon>Entelegynae</taxon>
        <taxon>Araneoidea</taxon>
        <taxon>Nephilidae</taxon>
        <taxon>Trichonephila</taxon>
        <taxon>Trichonephila inaurata</taxon>
    </lineage>
</organism>
<dbReference type="Proteomes" id="UP000886998">
    <property type="component" value="Unassembled WGS sequence"/>
</dbReference>
<sequence>MQLNIPEPDRCPPHCVSTEKNYCDLFKHYKMQECSVLLCPLNTLNEKNSFDRKKETNHELINTFDIRQCFVLVTKTPIKFTDQRLLLKVLKKPNKSIEDKCVVSYSKGFLKQLAYDIFLENKGKKSMDFTRLYEKMNSEYWDLEYDSFICHIYSLYEKFCEENKEAVENISIVVDVPDSDKIKEQRETLKRATSPDTRSEFHKKTFKDFLEMRGKRSQNSDFAKYKFPEIDAESTHKKIKVFTQDGPTVEMFPKLPLLRRLEMNQGLLKIRSEEIAQNISNAPHVEEKIKSWPAALKIKKKALALKRKDKTLALKRKDKILALKRQDFRQT</sequence>
<evidence type="ECO:0000313" key="2">
    <source>
        <dbReference type="Proteomes" id="UP000886998"/>
    </source>
</evidence>
<accession>A0A8X6IG55</accession>
<evidence type="ECO:0000313" key="1">
    <source>
        <dbReference type="EMBL" id="GFS41823.1"/>
    </source>
</evidence>